<evidence type="ECO:0000313" key="1">
    <source>
        <dbReference type="EMBL" id="QJA95735.1"/>
    </source>
</evidence>
<gene>
    <name evidence="1" type="ORF">MM415B05210_0009</name>
</gene>
<proteinExistence type="predicted"/>
<name>A0A6M3LT31_9ZZZZ</name>
<organism evidence="1">
    <name type="scientific">viral metagenome</name>
    <dbReference type="NCBI Taxonomy" id="1070528"/>
    <lineage>
        <taxon>unclassified sequences</taxon>
        <taxon>metagenomes</taxon>
        <taxon>organismal metagenomes</taxon>
    </lineage>
</organism>
<protein>
    <submittedName>
        <fullName evidence="1">Uncharacterized protein</fullName>
    </submittedName>
</protein>
<accession>A0A6M3LT31</accession>
<reference evidence="1" key="1">
    <citation type="submission" date="2020-03" db="EMBL/GenBank/DDBJ databases">
        <title>The deep terrestrial virosphere.</title>
        <authorList>
            <person name="Holmfeldt K."/>
            <person name="Nilsson E."/>
            <person name="Simone D."/>
            <person name="Lopez-Fernandez M."/>
            <person name="Wu X."/>
            <person name="de Brujin I."/>
            <person name="Lundin D."/>
            <person name="Andersson A."/>
            <person name="Bertilsson S."/>
            <person name="Dopson M."/>
        </authorList>
    </citation>
    <scope>NUCLEOTIDE SEQUENCE</scope>
    <source>
        <strain evidence="1">MM415B05210</strain>
    </source>
</reference>
<sequence>MEELEAWRGLQKLLHSLQRAAWTPGEKASLGEVLTFVETQLYKERGGSYETKEM</sequence>
<dbReference type="AlphaFoldDB" id="A0A6M3LT31"/>
<dbReference type="EMBL" id="MT143339">
    <property type="protein sequence ID" value="QJA95735.1"/>
    <property type="molecule type" value="Genomic_DNA"/>
</dbReference>